<gene>
    <name evidence="1" type="ORF">GALL_484040</name>
</gene>
<evidence type="ECO:0000313" key="1">
    <source>
        <dbReference type="EMBL" id="OIQ69988.1"/>
    </source>
</evidence>
<accession>A0A1J5PQY7</accession>
<sequence length="216" mass="22977">MHFGQCFVECINHSDGVFILRLLHAQQQCALAVVERQAVNFLGPVGHPGDLLDPHRRAIFTADDDAATVFGALHPCRNLDRAVAVNGADRAGRIVLVFIAHGAYDLIGGDAKGLHRLRVEVDVDLAQAGTHQGHRADPAHILQPLLEGLFGPVGEFNLGHGLAFDAVVGQHGHRPDGAAGGIKTQDLGLLDLSAQQRANGGHFFTHIFGCLAPVDL</sequence>
<comment type="caution">
    <text evidence="1">The sequence shown here is derived from an EMBL/GenBank/DDBJ whole genome shotgun (WGS) entry which is preliminary data.</text>
</comment>
<dbReference type="AlphaFoldDB" id="A0A1J5PQY7"/>
<reference evidence="1" key="1">
    <citation type="submission" date="2016-10" db="EMBL/GenBank/DDBJ databases">
        <title>Sequence of Gallionella enrichment culture.</title>
        <authorList>
            <person name="Poehlein A."/>
            <person name="Muehling M."/>
            <person name="Daniel R."/>
        </authorList>
    </citation>
    <scope>NUCLEOTIDE SEQUENCE</scope>
</reference>
<protein>
    <submittedName>
        <fullName evidence="1">Uncharacterized protein</fullName>
    </submittedName>
</protein>
<organism evidence="1">
    <name type="scientific">mine drainage metagenome</name>
    <dbReference type="NCBI Taxonomy" id="410659"/>
    <lineage>
        <taxon>unclassified sequences</taxon>
        <taxon>metagenomes</taxon>
        <taxon>ecological metagenomes</taxon>
    </lineage>
</organism>
<dbReference type="EMBL" id="MLJW01004425">
    <property type="protein sequence ID" value="OIQ69988.1"/>
    <property type="molecule type" value="Genomic_DNA"/>
</dbReference>
<proteinExistence type="predicted"/>
<name>A0A1J5PQY7_9ZZZZ</name>